<evidence type="ECO:0000256" key="2">
    <source>
        <dbReference type="ARBA" id="ARBA00022801"/>
    </source>
</evidence>
<protein>
    <submittedName>
        <fullName evidence="3">Arginine deiminase family protein</fullName>
    </submittedName>
</protein>
<dbReference type="RefSeq" id="WP_249830905.1">
    <property type="nucleotide sequence ID" value="NZ_JAMGBE010000002.1"/>
</dbReference>
<comment type="similarity">
    <text evidence="1">Belongs to the DDAH family.</text>
</comment>
<dbReference type="EMBL" id="JAMGBE010000002">
    <property type="protein sequence ID" value="MCL6729403.1"/>
    <property type="molecule type" value="Genomic_DNA"/>
</dbReference>
<accession>A0ABT0S175</accession>
<reference evidence="3" key="1">
    <citation type="submission" date="2022-05" db="EMBL/GenBank/DDBJ databases">
        <authorList>
            <person name="Jo J.-H."/>
            <person name="Im W.-T."/>
        </authorList>
    </citation>
    <scope>NUCLEOTIDE SEQUENCE</scope>
    <source>
        <strain evidence="3">SE220</strain>
    </source>
</reference>
<name>A0ABT0S175_9SPHN</name>
<organism evidence="3 4">
    <name type="scientific">Sphingomonas hankyongi</name>
    <dbReference type="NCBI Taxonomy" id="2908209"/>
    <lineage>
        <taxon>Bacteria</taxon>
        <taxon>Pseudomonadati</taxon>
        <taxon>Pseudomonadota</taxon>
        <taxon>Alphaproteobacteria</taxon>
        <taxon>Sphingomonadales</taxon>
        <taxon>Sphingomonadaceae</taxon>
        <taxon>Sphingomonas</taxon>
    </lineage>
</organism>
<dbReference type="PANTHER" id="PTHR12737">
    <property type="entry name" value="DIMETHYLARGININE DIMETHYLAMINOHYDROLASE"/>
    <property type="match status" value="1"/>
</dbReference>
<dbReference type="SUPFAM" id="SSF55909">
    <property type="entry name" value="Pentein"/>
    <property type="match status" value="1"/>
</dbReference>
<evidence type="ECO:0000313" key="4">
    <source>
        <dbReference type="Proteomes" id="UP001165342"/>
    </source>
</evidence>
<proteinExistence type="inferred from homology"/>
<keyword evidence="4" id="KW-1185">Reference proteome</keyword>
<sequence>MRAFTRAVSPRIAECQLTHLERVPIDVAKAAAQHAAYEAALSAAGFDVIRLPELADDPDAVFVEDTAILLDKHAIITRPGAASRIGETASTEAGLANHFEVHRIENGFLDGGDVMRIGKILYVGLSTRTDALGISSLQNIASALGYEVIHAELRDCLHLKTGVTFPGIDAAGRPLLLYDPRSVDSAQFADVEPLAVADGERAAANCLRANRRLILPAGNPRTADRLRAKGFDVVELDVSELQKAEAGVTCMSLIDG</sequence>
<comment type="caution">
    <text evidence="3">The sequence shown here is derived from an EMBL/GenBank/DDBJ whole genome shotgun (WGS) entry which is preliminary data.</text>
</comment>
<dbReference type="PANTHER" id="PTHR12737:SF9">
    <property type="entry name" value="DIMETHYLARGININASE"/>
    <property type="match status" value="1"/>
</dbReference>
<dbReference type="Gene3D" id="3.75.10.10">
    <property type="entry name" value="L-arginine/glycine Amidinotransferase, Chain A"/>
    <property type="match status" value="1"/>
</dbReference>
<keyword evidence="2" id="KW-0378">Hydrolase</keyword>
<evidence type="ECO:0000313" key="3">
    <source>
        <dbReference type="EMBL" id="MCL6729403.1"/>
    </source>
</evidence>
<dbReference type="Pfam" id="PF02274">
    <property type="entry name" value="ADI"/>
    <property type="match status" value="1"/>
</dbReference>
<dbReference type="Proteomes" id="UP001165342">
    <property type="component" value="Unassembled WGS sequence"/>
</dbReference>
<gene>
    <name evidence="3" type="ORF">LZ538_04935</name>
</gene>
<evidence type="ECO:0000256" key="1">
    <source>
        <dbReference type="ARBA" id="ARBA00008532"/>
    </source>
</evidence>
<dbReference type="InterPro" id="IPR033199">
    <property type="entry name" value="DDAH-like"/>
</dbReference>